<evidence type="ECO:0000313" key="2">
    <source>
        <dbReference type="Proteomes" id="UP000253918"/>
    </source>
</evidence>
<sequence>MSHRVAGSWPTHLNAPLELWGGHECTVNRVHDAWFDQTIRTGHEDRIEDLELFAGIGITTLRYPALWERISPDRPELRDFAWTDARLAEIRRLKMQPVVTLCHHGSGPHYTSLLDDNFAAGLARHASAVAARYPWVEEYTPVNEPLTTARFSALYGFWYPHQRDERAFWHALLNEIDATRLAMGAIRRVNPAARLIQTDDLGFCHATPPLQAEADSQNERRWMGWDLLCGTVVPGHPLWTRLAQFGLGDRLHRIADDPCPPDLIGINHYLSSERLLDHRVDRHGGRGYADRGVHDCGGVSLVDVDAAHHAPDRAIGLSGLLEQAWDRYRLPIAVTECHNGSTRDEQVRWFVDVWDTAEALRRRGIDVRAVTAWSLLGSYDWNRMVMNPTGHYEPGVFDVRGGTPRPTFLATVLKDLAAGRRPSGPAFHVRGWWHGERCSPSGPGEGADRLPALAIIAGDPALTEAAADAAQARGLRHKIVEAGAWDTSRLEQPWAIFDARLDEGMPEWAVKSGSSVCGAVIRTVEPEGAAHDPHGDWLTVWTGPLFDADGPSRCGELLDALDEGKQVLADGRGEWRETYIPSLVHGVLDLLLDGHRGPVSFLPEPGWTEADIARAIADVAGHPPMQVLAIGGEASGMVMPRASVSYLPCLPTMLECFVRDRRSRRDVPTADPLLEAAE</sequence>
<reference evidence="1 2" key="1">
    <citation type="submission" date="2018-07" db="EMBL/GenBank/DDBJ databases">
        <title>a novel species of Sphingomonas isolated from the rhizosphere soil of Araceae plant.</title>
        <authorList>
            <person name="Zhiyong W."/>
            <person name="Qinglan Z."/>
            <person name="Zhiwei F."/>
            <person name="Ding X."/>
            <person name="Gejiao W."/>
            <person name="Shixue Z."/>
        </authorList>
    </citation>
    <scope>NUCLEOTIDE SEQUENCE [LARGE SCALE GENOMIC DNA]</scope>
    <source>
        <strain evidence="1 2">WZY 27</strain>
    </source>
</reference>
<dbReference type="InterPro" id="IPR017853">
    <property type="entry name" value="GH"/>
</dbReference>
<gene>
    <name evidence="1" type="ORF">DVW87_06960</name>
</gene>
<name>A0A369VY76_9SPHN</name>
<proteinExistence type="predicted"/>
<dbReference type="GO" id="GO:0005975">
    <property type="term" value="P:carbohydrate metabolic process"/>
    <property type="evidence" value="ECO:0007669"/>
    <property type="project" value="InterPro"/>
</dbReference>
<dbReference type="EMBL" id="QQNB01000001">
    <property type="protein sequence ID" value="RDE07354.1"/>
    <property type="molecule type" value="Genomic_DNA"/>
</dbReference>
<dbReference type="Proteomes" id="UP000253918">
    <property type="component" value="Unassembled WGS sequence"/>
</dbReference>
<accession>A0A369VY76</accession>
<dbReference type="InterPro" id="IPR001360">
    <property type="entry name" value="Glyco_hydro_1"/>
</dbReference>
<dbReference type="Pfam" id="PF00232">
    <property type="entry name" value="Glyco_hydro_1"/>
    <property type="match status" value="1"/>
</dbReference>
<dbReference type="SUPFAM" id="SSF51445">
    <property type="entry name" value="(Trans)glycosidases"/>
    <property type="match status" value="1"/>
</dbReference>
<comment type="caution">
    <text evidence="1">The sequence shown here is derived from an EMBL/GenBank/DDBJ whole genome shotgun (WGS) entry which is preliminary data.</text>
</comment>
<protein>
    <submittedName>
        <fullName evidence="1">dTDP-4-dehydrorhamnose reductase</fullName>
    </submittedName>
</protein>
<dbReference type="GO" id="GO:0004553">
    <property type="term" value="F:hydrolase activity, hydrolyzing O-glycosyl compounds"/>
    <property type="evidence" value="ECO:0007669"/>
    <property type="project" value="InterPro"/>
</dbReference>
<dbReference type="Gene3D" id="3.20.20.80">
    <property type="entry name" value="Glycosidases"/>
    <property type="match status" value="1"/>
</dbReference>
<organism evidence="1 2">
    <name type="scientific">Sphingomonas aracearum</name>
    <dbReference type="NCBI Taxonomy" id="2283317"/>
    <lineage>
        <taxon>Bacteria</taxon>
        <taxon>Pseudomonadati</taxon>
        <taxon>Pseudomonadota</taxon>
        <taxon>Alphaproteobacteria</taxon>
        <taxon>Sphingomonadales</taxon>
        <taxon>Sphingomonadaceae</taxon>
        <taxon>Sphingomonas</taxon>
    </lineage>
</organism>
<dbReference type="AlphaFoldDB" id="A0A369VY76"/>
<dbReference type="OrthoDB" id="9803892at2"/>
<keyword evidence="2" id="KW-1185">Reference proteome</keyword>
<evidence type="ECO:0000313" key="1">
    <source>
        <dbReference type="EMBL" id="RDE07354.1"/>
    </source>
</evidence>